<dbReference type="OrthoDB" id="47059at2759"/>
<reference evidence="10" key="1">
    <citation type="submission" date="2020-03" db="EMBL/GenBank/DDBJ databases">
        <title>A high-quality chromosome-level genome assembly of a woody plant with both climbing and erect habits, Rhamnella rubrinervis.</title>
        <authorList>
            <person name="Lu Z."/>
            <person name="Yang Y."/>
            <person name="Zhu X."/>
            <person name="Sun Y."/>
        </authorList>
    </citation>
    <scope>NUCLEOTIDE SEQUENCE</scope>
    <source>
        <strain evidence="10">BYM</strain>
        <tissue evidence="10">Leaf</tissue>
    </source>
</reference>
<dbReference type="InterPro" id="IPR001764">
    <property type="entry name" value="Glyco_hydro_3_N"/>
</dbReference>
<dbReference type="GO" id="GO:0046556">
    <property type="term" value="F:alpha-L-arabinofuranosidase activity"/>
    <property type="evidence" value="ECO:0007669"/>
    <property type="project" value="TreeGrafter"/>
</dbReference>
<accession>A0A8K0H579</accession>
<dbReference type="PANTHER" id="PTHR42721">
    <property type="entry name" value="SUGAR HYDROLASE-RELATED"/>
    <property type="match status" value="1"/>
</dbReference>
<evidence type="ECO:0000256" key="5">
    <source>
        <dbReference type="ARBA" id="ARBA00022801"/>
    </source>
</evidence>
<evidence type="ECO:0000259" key="9">
    <source>
        <dbReference type="SMART" id="SM01217"/>
    </source>
</evidence>
<gene>
    <name evidence="10" type="ORF">FNV43_RR10961</name>
</gene>
<dbReference type="AlphaFoldDB" id="A0A8K0H579"/>
<feature type="chain" id="PRO_5035423119" description="Fibronectin type III-like domain-containing protein" evidence="8">
    <location>
        <begin position="28"/>
        <end position="777"/>
    </location>
</feature>
<proteinExistence type="inferred from homology"/>
<feature type="domain" description="Fibronectin type III-like" evidence="9">
    <location>
        <begin position="700"/>
        <end position="770"/>
    </location>
</feature>
<dbReference type="SUPFAM" id="SSF51445">
    <property type="entry name" value="(Trans)glycosidases"/>
    <property type="match status" value="1"/>
</dbReference>
<evidence type="ECO:0000256" key="1">
    <source>
        <dbReference type="ARBA" id="ARBA00004613"/>
    </source>
</evidence>
<comment type="caution">
    <text evidence="10">The sequence shown here is derived from an EMBL/GenBank/DDBJ whole genome shotgun (WGS) entry which is preliminary data.</text>
</comment>
<comment type="subcellular location">
    <subcellularLocation>
        <location evidence="1">Secreted</location>
    </subcellularLocation>
</comment>
<dbReference type="GO" id="GO:0009044">
    <property type="term" value="F:xylan 1,4-beta-xylosidase activity"/>
    <property type="evidence" value="ECO:0007669"/>
    <property type="project" value="InterPro"/>
</dbReference>
<dbReference type="InterPro" id="IPR036881">
    <property type="entry name" value="Glyco_hydro_3_C_sf"/>
</dbReference>
<dbReference type="PRINTS" id="PR00133">
    <property type="entry name" value="GLHYDRLASE3"/>
</dbReference>
<keyword evidence="11" id="KW-1185">Reference proteome</keyword>
<evidence type="ECO:0000256" key="2">
    <source>
        <dbReference type="ARBA" id="ARBA00005336"/>
    </source>
</evidence>
<dbReference type="Gene3D" id="3.40.50.1700">
    <property type="entry name" value="Glycoside hydrolase family 3 C-terminal domain"/>
    <property type="match status" value="1"/>
</dbReference>
<dbReference type="GO" id="GO:0009505">
    <property type="term" value="C:plant-type cell wall"/>
    <property type="evidence" value="ECO:0007669"/>
    <property type="project" value="TreeGrafter"/>
</dbReference>
<dbReference type="Proteomes" id="UP000796880">
    <property type="component" value="Unassembled WGS sequence"/>
</dbReference>
<evidence type="ECO:0000256" key="8">
    <source>
        <dbReference type="SAM" id="SignalP"/>
    </source>
</evidence>
<evidence type="ECO:0000313" key="10">
    <source>
        <dbReference type="EMBL" id="KAF3445784.1"/>
    </source>
</evidence>
<keyword evidence="6" id="KW-0325">Glycoprotein</keyword>
<evidence type="ECO:0000313" key="11">
    <source>
        <dbReference type="Proteomes" id="UP000796880"/>
    </source>
</evidence>
<keyword evidence="7" id="KW-0326">Glycosidase</keyword>
<feature type="signal peptide" evidence="8">
    <location>
        <begin position="1"/>
        <end position="27"/>
    </location>
</feature>
<dbReference type="Pfam" id="PF14310">
    <property type="entry name" value="Fn3-like"/>
    <property type="match status" value="1"/>
</dbReference>
<dbReference type="InterPro" id="IPR026891">
    <property type="entry name" value="Fn3-like"/>
</dbReference>
<keyword evidence="4 8" id="KW-0732">Signal</keyword>
<name>A0A8K0H579_9ROSA</name>
<dbReference type="SUPFAM" id="SSF52279">
    <property type="entry name" value="Beta-D-glucan exohydrolase, C-terminal domain"/>
    <property type="match status" value="1"/>
</dbReference>
<keyword evidence="5" id="KW-0378">Hydrolase</keyword>
<comment type="similarity">
    <text evidence="2">Belongs to the glycosyl hydrolase 3 family.</text>
</comment>
<dbReference type="InterPro" id="IPR013783">
    <property type="entry name" value="Ig-like_fold"/>
</dbReference>
<dbReference type="InterPro" id="IPR036962">
    <property type="entry name" value="Glyco_hydro_3_N_sf"/>
</dbReference>
<dbReference type="Gene3D" id="3.20.20.300">
    <property type="entry name" value="Glycoside hydrolase, family 3, N-terminal domain"/>
    <property type="match status" value="1"/>
</dbReference>
<dbReference type="GO" id="GO:0031222">
    <property type="term" value="P:arabinan catabolic process"/>
    <property type="evidence" value="ECO:0007669"/>
    <property type="project" value="TreeGrafter"/>
</dbReference>
<evidence type="ECO:0000256" key="6">
    <source>
        <dbReference type="ARBA" id="ARBA00023180"/>
    </source>
</evidence>
<dbReference type="SMART" id="SM01217">
    <property type="entry name" value="Fn3_like"/>
    <property type="match status" value="1"/>
</dbReference>
<dbReference type="FunFam" id="3.20.20.300:FF:000004">
    <property type="entry name" value="probable beta-D-xylosidase 7"/>
    <property type="match status" value="1"/>
</dbReference>
<protein>
    <recommendedName>
        <fullName evidence="9">Fibronectin type III-like domain-containing protein</fullName>
    </recommendedName>
</protein>
<dbReference type="GO" id="GO:0005576">
    <property type="term" value="C:extracellular region"/>
    <property type="evidence" value="ECO:0007669"/>
    <property type="project" value="UniProtKB-SubCell"/>
</dbReference>
<dbReference type="InterPro" id="IPR017853">
    <property type="entry name" value="GH"/>
</dbReference>
<evidence type="ECO:0000256" key="3">
    <source>
        <dbReference type="ARBA" id="ARBA00022525"/>
    </source>
</evidence>
<dbReference type="InterPro" id="IPR002772">
    <property type="entry name" value="Glyco_hydro_3_C"/>
</dbReference>
<dbReference type="FunFam" id="3.40.50.1700:FF:000001">
    <property type="entry name" value="probable beta-D-xylosidase 2"/>
    <property type="match status" value="1"/>
</dbReference>
<keyword evidence="3" id="KW-0964">Secreted</keyword>
<dbReference type="GO" id="GO:0045493">
    <property type="term" value="P:xylan catabolic process"/>
    <property type="evidence" value="ECO:0007669"/>
    <property type="project" value="InterPro"/>
</dbReference>
<dbReference type="Pfam" id="PF00933">
    <property type="entry name" value="Glyco_hydro_3"/>
    <property type="match status" value="1"/>
</dbReference>
<evidence type="ECO:0000256" key="4">
    <source>
        <dbReference type="ARBA" id="ARBA00022729"/>
    </source>
</evidence>
<dbReference type="Pfam" id="PF01915">
    <property type="entry name" value="Glyco_hydro_3_C"/>
    <property type="match status" value="1"/>
</dbReference>
<evidence type="ECO:0000256" key="7">
    <source>
        <dbReference type="ARBA" id="ARBA00023295"/>
    </source>
</evidence>
<dbReference type="InterPro" id="IPR044993">
    <property type="entry name" value="BXL"/>
</dbReference>
<dbReference type="EMBL" id="VOIH02000005">
    <property type="protein sequence ID" value="KAF3445784.1"/>
    <property type="molecule type" value="Genomic_DNA"/>
</dbReference>
<sequence length="777" mass="85254">MRLTALTFTTLTNFIFFTFLLLHHGHSAGPPFACDSSNPSTRSYPFCKTDLPITKRVRDLVSRLTLDEKISQLVNTAPSISRLGIPAYEWWSEALHGVANVGPGILFNGTITAATSFPQVILIAASFDVRLWYGIGQAIGTEARAVYNAGQATGMTFWAPNINIFRDPRWGRGQETPGEDPLVTGKYSVAYVRGVQGDSFEGGKLRGHLQASACCKHFTAYDLDNWKGINRFVFDARVTQQDLADTYQPPFQSCVEQGRASGIMCAYNRVNGVPSCADYNLLSKIARGQWDFHGYITSDCDAVSIIYDKQGYAKSPEDAVVDVLKAGMDVNCGSYLKNHTQKAVEQKKLSVSQIDRALHNLFAVRMRLGLFDGDPIKRPFGNIGPDKVCSQDHQALALEAARSGIVLLKNSARLLPLPKSKSISLAVIGPNANSPKTLLGNYAGLPCKSITPLQALQAYVKSTIFHQGCNAVNCTLATIKEAVDIAKKVDYVVLVMGLDQTQEREEHDRIDLVLPGKQQELISRVARAAKKPVILVVLSGGPVDISSAKYDNKIGGILWAGYPGQAGGVALAEIIFGDHNPGGRLPITWYPEDFVKVPMTDMRMRSEPSSGYPGRTYRFYKGRKVFEFGYGLSYSTHSYEFASVTQNKLHFSLSSSLDKVKNLDSPRYRLVSELGEELCKGKSFSVTVGVRNHGEMGGKHSVLLFVRQEKPRNGNPTKNLVGFQSVNISGGERAQAEFLLNPCEHFSSANEDGFMVLEEGSHVLLVGDVEYPIHVVF</sequence>
<dbReference type="PANTHER" id="PTHR42721:SF3">
    <property type="entry name" value="BETA-D-XYLOSIDASE 5-RELATED"/>
    <property type="match status" value="1"/>
</dbReference>
<organism evidence="10 11">
    <name type="scientific">Rhamnella rubrinervis</name>
    <dbReference type="NCBI Taxonomy" id="2594499"/>
    <lineage>
        <taxon>Eukaryota</taxon>
        <taxon>Viridiplantae</taxon>
        <taxon>Streptophyta</taxon>
        <taxon>Embryophyta</taxon>
        <taxon>Tracheophyta</taxon>
        <taxon>Spermatophyta</taxon>
        <taxon>Magnoliopsida</taxon>
        <taxon>eudicotyledons</taxon>
        <taxon>Gunneridae</taxon>
        <taxon>Pentapetalae</taxon>
        <taxon>rosids</taxon>
        <taxon>fabids</taxon>
        <taxon>Rosales</taxon>
        <taxon>Rhamnaceae</taxon>
        <taxon>rhamnoid group</taxon>
        <taxon>Rhamneae</taxon>
        <taxon>Rhamnella</taxon>
    </lineage>
</organism>
<dbReference type="Gene3D" id="2.60.40.10">
    <property type="entry name" value="Immunoglobulins"/>
    <property type="match status" value="1"/>
</dbReference>